<comment type="caution">
    <text evidence="2">The sequence shown here is derived from an EMBL/GenBank/DDBJ whole genome shotgun (WGS) entry which is preliminary data.</text>
</comment>
<dbReference type="AlphaFoldDB" id="A0A397V030"/>
<dbReference type="Pfam" id="PF13649">
    <property type="entry name" value="Methyltransf_25"/>
    <property type="match status" value="1"/>
</dbReference>
<dbReference type="OrthoDB" id="2013972at2759"/>
<dbReference type="GO" id="GO:0008168">
    <property type="term" value="F:methyltransferase activity"/>
    <property type="evidence" value="ECO:0007669"/>
    <property type="project" value="UniProtKB-KW"/>
</dbReference>
<dbReference type="GO" id="GO:0032259">
    <property type="term" value="P:methylation"/>
    <property type="evidence" value="ECO:0007669"/>
    <property type="project" value="UniProtKB-KW"/>
</dbReference>
<dbReference type="SUPFAM" id="SSF53335">
    <property type="entry name" value="S-adenosyl-L-methionine-dependent methyltransferases"/>
    <property type="match status" value="1"/>
</dbReference>
<keyword evidence="2" id="KW-0489">Methyltransferase</keyword>
<proteinExistence type="predicted"/>
<dbReference type="EMBL" id="QKWP01000779">
    <property type="protein sequence ID" value="RIB14988.1"/>
    <property type="molecule type" value="Genomic_DNA"/>
</dbReference>
<dbReference type="Gene3D" id="3.40.50.150">
    <property type="entry name" value="Vaccinia Virus protein VP39"/>
    <property type="match status" value="1"/>
</dbReference>
<keyword evidence="2" id="KW-0808">Transferase</keyword>
<feature type="domain" description="Methyltransferase" evidence="1">
    <location>
        <begin position="87"/>
        <end position="180"/>
    </location>
</feature>
<dbReference type="Proteomes" id="UP000266673">
    <property type="component" value="Unassembled WGS sequence"/>
</dbReference>
<gene>
    <name evidence="2" type="ORF">C2G38_2247900</name>
</gene>
<name>A0A397V030_9GLOM</name>
<dbReference type="PANTHER" id="PTHR43591:SF24">
    <property type="entry name" value="2-METHOXY-6-POLYPRENYL-1,4-BENZOQUINOL METHYLASE, MITOCHONDRIAL"/>
    <property type="match status" value="1"/>
</dbReference>
<dbReference type="InterPro" id="IPR029063">
    <property type="entry name" value="SAM-dependent_MTases_sf"/>
</dbReference>
<reference evidence="2 3" key="1">
    <citation type="submission" date="2018-06" db="EMBL/GenBank/DDBJ databases">
        <title>Comparative genomics reveals the genomic features of Rhizophagus irregularis, R. cerebriforme, R. diaphanum and Gigaspora rosea, and their symbiotic lifestyle signature.</title>
        <authorList>
            <person name="Morin E."/>
            <person name="San Clemente H."/>
            <person name="Chen E.C.H."/>
            <person name="De La Providencia I."/>
            <person name="Hainaut M."/>
            <person name="Kuo A."/>
            <person name="Kohler A."/>
            <person name="Murat C."/>
            <person name="Tang N."/>
            <person name="Roy S."/>
            <person name="Loubradou J."/>
            <person name="Henrissat B."/>
            <person name="Grigoriev I.V."/>
            <person name="Corradi N."/>
            <person name="Roux C."/>
            <person name="Martin F.M."/>
        </authorList>
    </citation>
    <scope>NUCLEOTIDE SEQUENCE [LARGE SCALE GENOMIC DNA]</scope>
    <source>
        <strain evidence="2 3">DAOM 194757</strain>
    </source>
</reference>
<keyword evidence="3" id="KW-1185">Reference proteome</keyword>
<dbReference type="CDD" id="cd02440">
    <property type="entry name" value="AdoMet_MTases"/>
    <property type="match status" value="1"/>
</dbReference>
<sequence length="313" mass="36307">MSNKDNIPRKKALTTDDNNDFETFLQLNTHRILNGRKYFNDNETKYILPSDKKEINREAMSYTIRQHLFQKSFFSPVEEKLNMRAHVLDIGCGAGFWIVDMGLDYPSSSFIGIDIDSTRFPSNDRHPPNVGFLECKITHGIPFPPETFDFVHMSMLCCALTESQWHQLVKEIVRVLKCEGWVEFVEGDPWFKNCGKIGKFMIENILEVSAKKGINLNIHTMIPKFIGSMNELRDLEYFNVEYPLGEWGGCLGKYVMTNIRKAAEGIVYLQKHLGLSAKEYDALLTNYLKELNENKSIGFYHRYFARKIHNSDY</sequence>
<dbReference type="STRING" id="44941.A0A397V030"/>
<evidence type="ECO:0000259" key="1">
    <source>
        <dbReference type="Pfam" id="PF13649"/>
    </source>
</evidence>
<dbReference type="PANTHER" id="PTHR43591">
    <property type="entry name" value="METHYLTRANSFERASE"/>
    <property type="match status" value="1"/>
</dbReference>
<accession>A0A397V030</accession>
<protein>
    <submittedName>
        <fullName evidence="2">S-adenosyl-L-methionine-dependent methyltransferase</fullName>
    </submittedName>
</protein>
<evidence type="ECO:0000313" key="3">
    <source>
        <dbReference type="Proteomes" id="UP000266673"/>
    </source>
</evidence>
<evidence type="ECO:0000313" key="2">
    <source>
        <dbReference type="EMBL" id="RIB14988.1"/>
    </source>
</evidence>
<organism evidence="2 3">
    <name type="scientific">Gigaspora rosea</name>
    <dbReference type="NCBI Taxonomy" id="44941"/>
    <lineage>
        <taxon>Eukaryota</taxon>
        <taxon>Fungi</taxon>
        <taxon>Fungi incertae sedis</taxon>
        <taxon>Mucoromycota</taxon>
        <taxon>Glomeromycotina</taxon>
        <taxon>Glomeromycetes</taxon>
        <taxon>Diversisporales</taxon>
        <taxon>Gigasporaceae</taxon>
        <taxon>Gigaspora</taxon>
    </lineage>
</organism>
<dbReference type="InterPro" id="IPR041698">
    <property type="entry name" value="Methyltransf_25"/>
</dbReference>